<accession>A0ABQ5BIR5</accession>
<reference evidence="1" key="2">
    <citation type="submission" date="2022-01" db="EMBL/GenBank/DDBJ databases">
        <authorList>
            <person name="Yamashiro T."/>
            <person name="Shiraishi A."/>
            <person name="Satake H."/>
            <person name="Nakayama K."/>
        </authorList>
    </citation>
    <scope>NUCLEOTIDE SEQUENCE</scope>
</reference>
<name>A0ABQ5BIR5_9ASTR</name>
<reference evidence="1" key="1">
    <citation type="journal article" date="2022" name="Int. J. Mol. Sci.">
        <title>Draft Genome of Tanacetum Coccineum: Genomic Comparison of Closely Related Tanacetum-Family Plants.</title>
        <authorList>
            <person name="Yamashiro T."/>
            <person name="Shiraishi A."/>
            <person name="Nakayama K."/>
            <person name="Satake H."/>
        </authorList>
    </citation>
    <scope>NUCLEOTIDE SEQUENCE</scope>
</reference>
<evidence type="ECO:0000313" key="2">
    <source>
        <dbReference type="Proteomes" id="UP001151760"/>
    </source>
</evidence>
<protein>
    <submittedName>
        <fullName evidence="1">Uncharacterized protein</fullName>
    </submittedName>
</protein>
<keyword evidence="2" id="KW-1185">Reference proteome</keyword>
<gene>
    <name evidence="1" type="ORF">Tco_0873421</name>
</gene>
<dbReference type="Proteomes" id="UP001151760">
    <property type="component" value="Unassembled WGS sequence"/>
</dbReference>
<evidence type="ECO:0000313" key="1">
    <source>
        <dbReference type="EMBL" id="GJT14715.1"/>
    </source>
</evidence>
<dbReference type="EMBL" id="BQNB010013336">
    <property type="protein sequence ID" value="GJT14715.1"/>
    <property type="molecule type" value="Genomic_DNA"/>
</dbReference>
<organism evidence="1 2">
    <name type="scientific">Tanacetum coccineum</name>
    <dbReference type="NCBI Taxonomy" id="301880"/>
    <lineage>
        <taxon>Eukaryota</taxon>
        <taxon>Viridiplantae</taxon>
        <taxon>Streptophyta</taxon>
        <taxon>Embryophyta</taxon>
        <taxon>Tracheophyta</taxon>
        <taxon>Spermatophyta</taxon>
        <taxon>Magnoliopsida</taxon>
        <taxon>eudicotyledons</taxon>
        <taxon>Gunneridae</taxon>
        <taxon>Pentapetalae</taxon>
        <taxon>asterids</taxon>
        <taxon>campanulids</taxon>
        <taxon>Asterales</taxon>
        <taxon>Asteraceae</taxon>
        <taxon>Asteroideae</taxon>
        <taxon>Anthemideae</taxon>
        <taxon>Anthemidinae</taxon>
        <taxon>Tanacetum</taxon>
    </lineage>
</organism>
<proteinExistence type="predicted"/>
<sequence>MYCSWVVQEEEGAKKRKLAPRRKDSFAHLNGSFIDFWTEKDLKVIYELVRLENIEDRLLKDLSGCFGEHLMIMFNQVIRLTFGIHSMTRKLSAGIHSSSGVISYIMIVSGLVFQYASGKQSISDESEVLSQMWNLKLETDRKNAHMALEPIKFVRLHWKGRYDIGYIDCADAEVTLIDEDVCKGVINDIIVDGGRRIGYYRVLPPATQEEQFADEKRKESKNNLLWLFKDLSDVFMAWMMPKEIWAAIKTRFGG</sequence>
<comment type="caution">
    <text evidence="1">The sequence shown here is derived from an EMBL/GenBank/DDBJ whole genome shotgun (WGS) entry which is preliminary data.</text>
</comment>